<dbReference type="CDD" id="cd17489">
    <property type="entry name" value="MFS_YfcJ_like"/>
    <property type="match status" value="1"/>
</dbReference>
<dbReference type="PROSITE" id="PS50850">
    <property type="entry name" value="MFS"/>
    <property type="match status" value="1"/>
</dbReference>
<feature type="transmembrane region" description="Helical" evidence="6">
    <location>
        <begin position="102"/>
        <end position="125"/>
    </location>
</feature>
<gene>
    <name evidence="8" type="ORF">QWY15_17000</name>
</gene>
<feature type="transmembrane region" description="Helical" evidence="6">
    <location>
        <begin position="271"/>
        <end position="290"/>
    </location>
</feature>
<dbReference type="InterPro" id="IPR036259">
    <property type="entry name" value="MFS_trans_sf"/>
</dbReference>
<dbReference type="PANTHER" id="PTHR23531">
    <property type="entry name" value="QUINOLENE RESISTANCE PROTEIN NORA"/>
    <property type="match status" value="1"/>
</dbReference>
<evidence type="ECO:0000259" key="7">
    <source>
        <dbReference type="PROSITE" id="PS50850"/>
    </source>
</evidence>
<keyword evidence="3 6" id="KW-0812">Transmembrane</keyword>
<keyword evidence="2" id="KW-0813">Transport</keyword>
<feature type="transmembrane region" description="Helical" evidence="6">
    <location>
        <begin position="338"/>
        <end position="359"/>
    </location>
</feature>
<comment type="caution">
    <text evidence="8">The sequence shown here is derived from an EMBL/GenBank/DDBJ whole genome shotgun (WGS) entry which is preliminary data.</text>
</comment>
<evidence type="ECO:0000256" key="5">
    <source>
        <dbReference type="ARBA" id="ARBA00023136"/>
    </source>
</evidence>
<evidence type="ECO:0000256" key="2">
    <source>
        <dbReference type="ARBA" id="ARBA00022448"/>
    </source>
</evidence>
<dbReference type="RefSeq" id="WP_301727142.1">
    <property type="nucleotide sequence ID" value="NZ_JAUJWW010000009.1"/>
</dbReference>
<feature type="transmembrane region" description="Helical" evidence="6">
    <location>
        <begin position="365"/>
        <end position="383"/>
    </location>
</feature>
<name>A0ABT8MW34_9BACL</name>
<reference evidence="8 9" key="1">
    <citation type="submission" date="2023-06" db="EMBL/GenBank/DDBJ databases">
        <title>Novel species in genus Planococcus.</title>
        <authorList>
            <person name="Ning S."/>
        </authorList>
    </citation>
    <scope>NUCLEOTIDE SEQUENCE [LARGE SCALE GENOMIC DNA]</scope>
    <source>
        <strain evidence="8 9">N064</strain>
    </source>
</reference>
<dbReference type="Gene3D" id="1.20.1250.20">
    <property type="entry name" value="MFS general substrate transporter like domains"/>
    <property type="match status" value="1"/>
</dbReference>
<feature type="transmembrane region" description="Helical" evidence="6">
    <location>
        <begin position="241"/>
        <end position="259"/>
    </location>
</feature>
<accession>A0ABT8MW34</accession>
<dbReference type="InterPro" id="IPR020846">
    <property type="entry name" value="MFS_dom"/>
</dbReference>
<feature type="transmembrane region" description="Helical" evidence="6">
    <location>
        <begin position="296"/>
        <end position="317"/>
    </location>
</feature>
<proteinExistence type="predicted"/>
<evidence type="ECO:0000313" key="8">
    <source>
        <dbReference type="EMBL" id="MDN7228973.1"/>
    </source>
</evidence>
<evidence type="ECO:0000256" key="1">
    <source>
        <dbReference type="ARBA" id="ARBA00004651"/>
    </source>
</evidence>
<keyword evidence="5 6" id="KW-0472">Membrane</keyword>
<dbReference type="EMBL" id="JAUJWW010000009">
    <property type="protein sequence ID" value="MDN7228973.1"/>
    <property type="molecule type" value="Genomic_DNA"/>
</dbReference>
<feature type="transmembrane region" description="Helical" evidence="6">
    <location>
        <begin position="49"/>
        <end position="70"/>
    </location>
</feature>
<sequence>MIEKRPIWTKSFINISISTFFIFVVFYALLTYIPIYVMNDLGGTATQGGLAVSAFLISAIIMRFFAGLILEKYGNRNVLILSVLLFAVSTILYIFVGDFTVLLFLRFFHGIWFSLMTTVGGAIAADIIPPERRGEGLGYYGIAMNLAIVAGPFIALTLLPYVTAQSIFTIFAVIMVIGFLCALWVKVNEIPAAEKEEKRKLVFNDFVEKKAVPIGSVAFFISFAYASIISFISVYAESLGLIKTASFFFIVYAIAMLLVRPFSGRIFDSIGPNVVIIPSIIIFAIGLFSLSQTESAWMLLFSGALVGIGYGTLLPSFQTLAIQAADKHRSGHATGTFFALYDTGIAIGSVSLGIIAAAFGYSNLYLILAVLVLCAAFYYVWIMKKQKTAINEKQASRA</sequence>
<evidence type="ECO:0000256" key="3">
    <source>
        <dbReference type="ARBA" id="ARBA00022692"/>
    </source>
</evidence>
<feature type="transmembrane region" description="Helical" evidence="6">
    <location>
        <begin position="77"/>
        <end position="96"/>
    </location>
</feature>
<feature type="domain" description="Major facilitator superfamily (MFS) profile" evidence="7">
    <location>
        <begin position="11"/>
        <end position="387"/>
    </location>
</feature>
<feature type="transmembrane region" description="Helical" evidence="6">
    <location>
        <begin position="12"/>
        <end position="37"/>
    </location>
</feature>
<evidence type="ECO:0000313" key="9">
    <source>
        <dbReference type="Proteomes" id="UP001172054"/>
    </source>
</evidence>
<feature type="transmembrane region" description="Helical" evidence="6">
    <location>
        <begin position="137"/>
        <end position="161"/>
    </location>
</feature>
<dbReference type="PANTHER" id="PTHR23531:SF2">
    <property type="entry name" value="PERMEASE"/>
    <property type="match status" value="1"/>
</dbReference>
<dbReference type="SUPFAM" id="SSF103473">
    <property type="entry name" value="MFS general substrate transporter"/>
    <property type="match status" value="1"/>
</dbReference>
<keyword evidence="9" id="KW-1185">Reference proteome</keyword>
<dbReference type="Proteomes" id="UP001172054">
    <property type="component" value="Unassembled WGS sequence"/>
</dbReference>
<evidence type="ECO:0000256" key="6">
    <source>
        <dbReference type="SAM" id="Phobius"/>
    </source>
</evidence>
<dbReference type="Pfam" id="PF07690">
    <property type="entry name" value="MFS_1"/>
    <property type="match status" value="1"/>
</dbReference>
<feature type="transmembrane region" description="Helical" evidence="6">
    <location>
        <begin position="211"/>
        <end position="235"/>
    </location>
</feature>
<comment type="subcellular location">
    <subcellularLocation>
        <location evidence="1">Cell membrane</location>
        <topology evidence="1">Multi-pass membrane protein</topology>
    </subcellularLocation>
</comment>
<keyword evidence="4 6" id="KW-1133">Transmembrane helix</keyword>
<evidence type="ECO:0000256" key="4">
    <source>
        <dbReference type="ARBA" id="ARBA00022989"/>
    </source>
</evidence>
<dbReference type="InterPro" id="IPR011701">
    <property type="entry name" value="MFS"/>
</dbReference>
<feature type="transmembrane region" description="Helical" evidence="6">
    <location>
        <begin position="167"/>
        <end position="190"/>
    </location>
</feature>
<organism evidence="8 9">
    <name type="scientific">Planococcus liqunii</name>
    <dbReference type="NCBI Taxonomy" id="3058394"/>
    <lineage>
        <taxon>Bacteria</taxon>
        <taxon>Bacillati</taxon>
        <taxon>Bacillota</taxon>
        <taxon>Bacilli</taxon>
        <taxon>Bacillales</taxon>
        <taxon>Caryophanaceae</taxon>
        <taxon>Planococcus</taxon>
    </lineage>
</organism>
<protein>
    <submittedName>
        <fullName evidence="8">MFS transporter</fullName>
    </submittedName>
</protein>
<dbReference type="InterPro" id="IPR052714">
    <property type="entry name" value="MFS_Exporter"/>
</dbReference>